<dbReference type="Pfam" id="PF13450">
    <property type="entry name" value="NAD_binding_8"/>
    <property type="match status" value="1"/>
</dbReference>
<reference evidence="2 3" key="1">
    <citation type="submission" date="2024-04" db="EMBL/GenBank/DDBJ databases">
        <authorList>
            <consortium name="Genoscope - CEA"/>
            <person name="William W."/>
        </authorList>
    </citation>
    <scope>NUCLEOTIDE SEQUENCE [LARGE SCALE GENOMIC DNA]</scope>
</reference>
<dbReference type="AlphaFoldDB" id="A0AAV2HM53"/>
<evidence type="ECO:0000313" key="2">
    <source>
        <dbReference type="EMBL" id="CAL1535113.1"/>
    </source>
</evidence>
<feature type="compositionally biased region" description="Polar residues" evidence="1">
    <location>
        <begin position="374"/>
        <end position="390"/>
    </location>
</feature>
<dbReference type="SUPFAM" id="SSF51905">
    <property type="entry name" value="FAD/NAD(P)-binding domain"/>
    <property type="match status" value="1"/>
</dbReference>
<dbReference type="EMBL" id="CAXITT010000192">
    <property type="protein sequence ID" value="CAL1535113.1"/>
    <property type="molecule type" value="Genomic_DNA"/>
</dbReference>
<dbReference type="InterPro" id="IPR036188">
    <property type="entry name" value="FAD/NAD-bd_sf"/>
</dbReference>
<dbReference type="Gene3D" id="3.90.660.10">
    <property type="match status" value="1"/>
</dbReference>
<organism evidence="2 3">
    <name type="scientific">Lymnaea stagnalis</name>
    <name type="common">Great pond snail</name>
    <name type="synonym">Helix stagnalis</name>
    <dbReference type="NCBI Taxonomy" id="6523"/>
    <lineage>
        <taxon>Eukaryota</taxon>
        <taxon>Metazoa</taxon>
        <taxon>Spiralia</taxon>
        <taxon>Lophotrochozoa</taxon>
        <taxon>Mollusca</taxon>
        <taxon>Gastropoda</taxon>
        <taxon>Heterobranchia</taxon>
        <taxon>Euthyneura</taxon>
        <taxon>Panpulmonata</taxon>
        <taxon>Hygrophila</taxon>
        <taxon>Lymnaeoidea</taxon>
        <taxon>Lymnaeidae</taxon>
        <taxon>Lymnaea</taxon>
    </lineage>
</organism>
<dbReference type="PANTHER" id="PTHR16128:SF5">
    <property type="entry name" value="FAD_NAD(P)-BINDING OXIDOREDUCTASE FAMILY PROTEIN"/>
    <property type="match status" value="1"/>
</dbReference>
<evidence type="ECO:0000313" key="3">
    <source>
        <dbReference type="Proteomes" id="UP001497497"/>
    </source>
</evidence>
<gene>
    <name evidence="2" type="ORF">GSLYS_00009073001</name>
</gene>
<sequence>MSTIDSTSSIKIAVIGGGIAGLTCATRLKQLGLQTVTVFDTGKHTVGGRCSSRTELVKGVSMTFDHSVQYFTVSDERFQKIVNYLVRDGAARVWNGPIGILQNGKFSAERSPKKAFIGTNGMRSVAQSIAKFCQVQQPVWIGSIQFNDIVQKWSVDRWGLFDYVVIAHNGKCAARLVENAGVPEIHRLCLTRFSSQLSSKENRMTLCSLFVLMVAFERPLGLPYQGAHVQHENLSWVANNTEKLKSDRPQSQSRADQYECWTIISSKTLGEQNKVPQEHIPPNVASRISHLMLQSFADATGMKEKLPDVCFRKLQLWGAGVPINKFSGGTECVFDAAHKIGICSDWLVSPCVQGAAISGLALAETIVQHINGNKSSTPLQPHFNPATSPSAIGDFP</sequence>
<comment type="caution">
    <text evidence="2">The sequence shown here is derived from an EMBL/GenBank/DDBJ whole genome shotgun (WGS) entry which is preliminary data.</text>
</comment>
<name>A0AAV2HM53_LYMST</name>
<feature type="region of interest" description="Disordered" evidence="1">
    <location>
        <begin position="374"/>
        <end position="396"/>
    </location>
</feature>
<dbReference type="Proteomes" id="UP001497497">
    <property type="component" value="Unassembled WGS sequence"/>
</dbReference>
<keyword evidence="3" id="KW-1185">Reference proteome</keyword>
<evidence type="ECO:0000256" key="1">
    <source>
        <dbReference type="SAM" id="MobiDB-lite"/>
    </source>
</evidence>
<protein>
    <submittedName>
        <fullName evidence="2">Uncharacterized protein</fullName>
    </submittedName>
</protein>
<dbReference type="PANTHER" id="PTHR16128">
    <property type="entry name" value="FAD/NAD(P)-BINDING OXIDOREDUCTASE FAMILY PROTEIN"/>
    <property type="match status" value="1"/>
</dbReference>
<dbReference type="Gene3D" id="3.50.50.60">
    <property type="entry name" value="FAD/NAD(P)-binding domain"/>
    <property type="match status" value="1"/>
</dbReference>
<proteinExistence type="predicted"/>
<accession>A0AAV2HM53</accession>